<comment type="caution">
    <text evidence="11">The sequence shown here is derived from an EMBL/GenBank/DDBJ whole genome shotgun (WGS) entry which is preliminary data.</text>
</comment>
<evidence type="ECO:0000256" key="8">
    <source>
        <dbReference type="ARBA" id="ARBA00048779"/>
    </source>
</evidence>
<comment type="pathway">
    <text evidence="1">Amino-acid degradation; L-proline degradation into L-glutamate; L-glutamate from L-proline: step 1/2.</text>
</comment>
<dbReference type="PANTHER" id="PTHR13914">
    <property type="entry name" value="PROLINE OXIDASE"/>
    <property type="match status" value="1"/>
</dbReference>
<dbReference type="Gene3D" id="3.20.20.220">
    <property type="match status" value="1"/>
</dbReference>
<name>A0A2V3VT46_9BACI</name>
<dbReference type="GO" id="GO:0000166">
    <property type="term" value="F:nucleotide binding"/>
    <property type="evidence" value="ECO:0007669"/>
    <property type="project" value="UniProtKB-KW"/>
</dbReference>
<dbReference type="GO" id="GO:0004657">
    <property type="term" value="F:proline dehydrogenase activity"/>
    <property type="evidence" value="ECO:0007669"/>
    <property type="project" value="UniProtKB-EC"/>
</dbReference>
<reference evidence="11 12" key="1">
    <citation type="submission" date="2018-05" db="EMBL/GenBank/DDBJ databases">
        <title>Genomic Encyclopedia of Type Strains, Phase IV (KMG-IV): sequencing the most valuable type-strain genomes for metagenomic binning, comparative biology and taxonomic classification.</title>
        <authorList>
            <person name="Goeker M."/>
        </authorList>
    </citation>
    <scope>NUCLEOTIDE SEQUENCE [LARGE SCALE GENOMIC DNA]</scope>
    <source>
        <strain evidence="11 12">DSM 28556</strain>
    </source>
</reference>
<keyword evidence="3" id="KW-0285">Flavoprotein</keyword>
<keyword evidence="12" id="KW-1185">Reference proteome</keyword>
<dbReference type="InterPro" id="IPR002872">
    <property type="entry name" value="Proline_DH_dom"/>
</dbReference>
<feature type="binding site" evidence="9">
    <location>
        <begin position="232"/>
        <end position="233"/>
    </location>
    <ligand>
        <name>FAD</name>
        <dbReference type="ChEBI" id="CHEBI:57692"/>
    </ligand>
</feature>
<dbReference type="Pfam" id="PF01619">
    <property type="entry name" value="Pro_dh"/>
    <property type="match status" value="1"/>
</dbReference>
<evidence type="ECO:0000313" key="12">
    <source>
        <dbReference type="Proteomes" id="UP000247978"/>
    </source>
</evidence>
<accession>A0A2V3VT46</accession>
<evidence type="ECO:0000256" key="3">
    <source>
        <dbReference type="ARBA" id="ARBA00022630"/>
    </source>
</evidence>
<feature type="binding site" evidence="9">
    <location>
        <position position="169"/>
    </location>
    <ligand>
        <name>FAD</name>
        <dbReference type="ChEBI" id="CHEBI:57692"/>
    </ligand>
</feature>
<keyword evidence="6" id="KW-0560">Oxidoreductase</keyword>
<evidence type="ECO:0000256" key="2">
    <source>
        <dbReference type="ARBA" id="ARBA00012695"/>
    </source>
</evidence>
<dbReference type="PIRSF" id="PIRSF000196">
    <property type="entry name" value="Pro_dehydrog"/>
    <property type="match status" value="1"/>
</dbReference>
<evidence type="ECO:0000256" key="6">
    <source>
        <dbReference type="ARBA" id="ARBA00023002"/>
    </source>
</evidence>
<dbReference type="RefSeq" id="WP_110396499.1">
    <property type="nucleotide sequence ID" value="NZ_JBHUHB010000001.1"/>
</dbReference>
<dbReference type="EMBL" id="QJJQ01000013">
    <property type="protein sequence ID" value="PXW84820.1"/>
    <property type="molecule type" value="Genomic_DNA"/>
</dbReference>
<sequence length="319" mass="37002">MINPEVQVSQALKSIARNEHIKSYIQKSNELYPLLLQAAQRFVTGEHKKDGIVTAKELISRGYFISLEYIGENTTDLEECRKAKNEFLNLIEEMGSLSMKQTISLDLSHIGLAVNSETAYIQLLEMAKKANLYGITLMISMEESSKTSDILDIYKKTTEQYPNVGVTIQAHLYRSYNDIQELIHYPGKIRVVKGAYQEPVDIAMSRSKELNNRYLKLVQQLIEADHSVSIATHDEMLIQEMEHRQYLNQPHVEMEMLYGVRPDLLRNLKRKEYNCKVYLTYGKEWYLYLCHRIAEYPENLYSVVTDIINPSLAERSKSY</sequence>
<dbReference type="AlphaFoldDB" id="A0A2V3VT46"/>
<organism evidence="11 12">
    <name type="scientific">Pseudogracilibacillus auburnensis</name>
    <dbReference type="NCBI Taxonomy" id="1494959"/>
    <lineage>
        <taxon>Bacteria</taxon>
        <taxon>Bacillati</taxon>
        <taxon>Bacillota</taxon>
        <taxon>Bacilli</taxon>
        <taxon>Bacillales</taxon>
        <taxon>Bacillaceae</taxon>
        <taxon>Pseudogracilibacillus</taxon>
    </lineage>
</organism>
<dbReference type="PANTHER" id="PTHR13914:SF0">
    <property type="entry name" value="PROLINE DEHYDROGENASE 1, MITOCHONDRIAL"/>
    <property type="match status" value="1"/>
</dbReference>
<dbReference type="EC" id="1.5.5.2" evidence="2"/>
<evidence type="ECO:0000256" key="7">
    <source>
        <dbReference type="ARBA" id="ARBA00023062"/>
    </source>
</evidence>
<dbReference type="Proteomes" id="UP000247978">
    <property type="component" value="Unassembled WGS sequence"/>
</dbReference>
<evidence type="ECO:0000256" key="1">
    <source>
        <dbReference type="ARBA" id="ARBA00004739"/>
    </source>
</evidence>
<feature type="binding site" evidence="9">
    <location>
        <position position="141"/>
    </location>
    <ligand>
        <name>FAD</name>
        <dbReference type="ChEBI" id="CHEBI:57692"/>
    </ligand>
</feature>
<dbReference type="InterPro" id="IPR008219">
    <property type="entry name" value="PRODH_bac_arc"/>
</dbReference>
<feature type="domain" description="Proline dehydrogenase" evidence="10">
    <location>
        <begin position="54"/>
        <end position="295"/>
    </location>
</feature>
<keyword evidence="7" id="KW-0642">Proline metabolism</keyword>
<dbReference type="GO" id="GO:0010133">
    <property type="term" value="P:L-proline catabolic process to L-glutamate"/>
    <property type="evidence" value="ECO:0007669"/>
    <property type="project" value="UniProtKB-UniPathway"/>
</dbReference>
<gene>
    <name evidence="11" type="ORF">DFR56_11364</name>
</gene>
<dbReference type="UniPathway" id="UPA00261">
    <property type="reaction ID" value="UER00373"/>
</dbReference>
<protein>
    <recommendedName>
        <fullName evidence="2">proline dehydrogenase</fullName>
        <ecNumber evidence="2">1.5.5.2</ecNumber>
    </recommendedName>
</protein>
<comment type="cofactor">
    <cofactor evidence="9">
        <name>FAD</name>
        <dbReference type="ChEBI" id="CHEBI:57692"/>
    </cofactor>
    <text evidence="9">Binds 1 FAD per subunit.</text>
</comment>
<dbReference type="InterPro" id="IPR029041">
    <property type="entry name" value="FAD-linked_oxidoreductase-like"/>
</dbReference>
<dbReference type="OrthoDB" id="9773461at2"/>
<evidence type="ECO:0000256" key="4">
    <source>
        <dbReference type="ARBA" id="ARBA00022741"/>
    </source>
</evidence>
<evidence type="ECO:0000259" key="10">
    <source>
        <dbReference type="Pfam" id="PF01619"/>
    </source>
</evidence>
<evidence type="ECO:0000256" key="9">
    <source>
        <dbReference type="PIRSR" id="PIRSR000196-2"/>
    </source>
</evidence>
<keyword evidence="4 9" id="KW-0547">Nucleotide-binding</keyword>
<evidence type="ECO:0000313" key="11">
    <source>
        <dbReference type="EMBL" id="PXW84820.1"/>
    </source>
</evidence>
<keyword evidence="5 9" id="KW-0274">FAD</keyword>
<dbReference type="InterPro" id="IPR015659">
    <property type="entry name" value="Proline_oxidase"/>
</dbReference>
<evidence type="ECO:0000256" key="5">
    <source>
        <dbReference type="ARBA" id="ARBA00022827"/>
    </source>
</evidence>
<comment type="catalytic activity">
    <reaction evidence="8">
        <text>L-proline + a quinone = (S)-1-pyrroline-5-carboxylate + a quinol + H(+)</text>
        <dbReference type="Rhea" id="RHEA:23784"/>
        <dbReference type="ChEBI" id="CHEBI:15378"/>
        <dbReference type="ChEBI" id="CHEBI:17388"/>
        <dbReference type="ChEBI" id="CHEBI:24646"/>
        <dbReference type="ChEBI" id="CHEBI:60039"/>
        <dbReference type="ChEBI" id="CHEBI:132124"/>
        <dbReference type="EC" id="1.5.5.2"/>
    </reaction>
</comment>
<proteinExistence type="predicted"/>
<feature type="binding site" evidence="9">
    <location>
        <begin position="193"/>
        <end position="195"/>
    </location>
    <ligand>
        <name>FAD</name>
        <dbReference type="ChEBI" id="CHEBI:57692"/>
    </ligand>
</feature>
<dbReference type="SUPFAM" id="SSF51730">
    <property type="entry name" value="FAD-linked oxidoreductase"/>
    <property type="match status" value="1"/>
</dbReference>